<reference evidence="2 3" key="1">
    <citation type="journal article" date="2011" name="Science">
        <title>The Selaginella genome identifies genetic changes associated with the evolution of vascular plants.</title>
        <authorList>
            <person name="Banks J.A."/>
            <person name="Nishiyama T."/>
            <person name="Hasebe M."/>
            <person name="Bowman J.L."/>
            <person name="Gribskov M."/>
            <person name="dePamphilis C."/>
            <person name="Albert V.A."/>
            <person name="Aono N."/>
            <person name="Aoyama T."/>
            <person name="Ambrose B.A."/>
            <person name="Ashton N.W."/>
            <person name="Axtell M.J."/>
            <person name="Barker E."/>
            <person name="Barker M.S."/>
            <person name="Bennetzen J.L."/>
            <person name="Bonawitz N.D."/>
            <person name="Chapple C."/>
            <person name="Cheng C."/>
            <person name="Correa L.G."/>
            <person name="Dacre M."/>
            <person name="DeBarry J."/>
            <person name="Dreyer I."/>
            <person name="Elias M."/>
            <person name="Engstrom E.M."/>
            <person name="Estelle M."/>
            <person name="Feng L."/>
            <person name="Finet C."/>
            <person name="Floyd S.K."/>
            <person name="Frommer W.B."/>
            <person name="Fujita T."/>
            <person name="Gramzow L."/>
            <person name="Gutensohn M."/>
            <person name="Harholt J."/>
            <person name="Hattori M."/>
            <person name="Heyl A."/>
            <person name="Hirai T."/>
            <person name="Hiwatashi Y."/>
            <person name="Ishikawa M."/>
            <person name="Iwata M."/>
            <person name="Karol K.G."/>
            <person name="Koehler B."/>
            <person name="Kolukisaoglu U."/>
            <person name="Kubo M."/>
            <person name="Kurata T."/>
            <person name="Lalonde S."/>
            <person name="Li K."/>
            <person name="Li Y."/>
            <person name="Litt A."/>
            <person name="Lyons E."/>
            <person name="Manning G."/>
            <person name="Maruyama T."/>
            <person name="Michael T.P."/>
            <person name="Mikami K."/>
            <person name="Miyazaki S."/>
            <person name="Morinaga S."/>
            <person name="Murata T."/>
            <person name="Mueller-Roeber B."/>
            <person name="Nelson D.R."/>
            <person name="Obara M."/>
            <person name="Oguri Y."/>
            <person name="Olmstead R.G."/>
            <person name="Onodera N."/>
            <person name="Petersen B.L."/>
            <person name="Pils B."/>
            <person name="Prigge M."/>
            <person name="Rensing S.A."/>
            <person name="Riano-Pachon D.M."/>
            <person name="Roberts A.W."/>
            <person name="Sato Y."/>
            <person name="Scheller H.V."/>
            <person name="Schulz B."/>
            <person name="Schulz C."/>
            <person name="Shakirov E.V."/>
            <person name="Shibagaki N."/>
            <person name="Shinohara N."/>
            <person name="Shippen D.E."/>
            <person name="Soerensen I."/>
            <person name="Sotooka R."/>
            <person name="Sugimoto N."/>
            <person name="Sugita M."/>
            <person name="Sumikawa N."/>
            <person name="Tanurdzic M."/>
            <person name="Theissen G."/>
            <person name="Ulvskov P."/>
            <person name="Wakazuki S."/>
            <person name="Weng J.K."/>
            <person name="Willats W.W."/>
            <person name="Wipf D."/>
            <person name="Wolf P.G."/>
            <person name="Yang L."/>
            <person name="Zimmer A.D."/>
            <person name="Zhu Q."/>
            <person name="Mitros T."/>
            <person name="Hellsten U."/>
            <person name="Loque D."/>
            <person name="Otillar R."/>
            <person name="Salamov A."/>
            <person name="Schmutz J."/>
            <person name="Shapiro H."/>
            <person name="Lindquist E."/>
            <person name="Lucas S."/>
            <person name="Rokhsar D."/>
            <person name="Grigoriev I.V."/>
        </authorList>
    </citation>
    <scope>NUCLEOTIDE SEQUENCE [LARGE SCALE GENOMIC DNA]</scope>
</reference>
<accession>D8QN96</accession>
<dbReference type="HOGENOM" id="CLU_022457_1_2_1"/>
<keyword evidence="3" id="KW-1185">Reference proteome</keyword>
<feature type="domain" description="FHA" evidence="1">
    <location>
        <begin position="75"/>
        <end position="103"/>
    </location>
</feature>
<dbReference type="Gramene" id="EFJ38721">
    <property type="protein sequence ID" value="EFJ38721"/>
    <property type="gene ID" value="SELMODRAFT_28201"/>
</dbReference>
<organism evidence="3">
    <name type="scientific">Selaginella moellendorffii</name>
    <name type="common">Spikemoss</name>
    <dbReference type="NCBI Taxonomy" id="88036"/>
    <lineage>
        <taxon>Eukaryota</taxon>
        <taxon>Viridiplantae</taxon>
        <taxon>Streptophyta</taxon>
        <taxon>Embryophyta</taxon>
        <taxon>Tracheophyta</taxon>
        <taxon>Lycopodiopsida</taxon>
        <taxon>Selaginellales</taxon>
        <taxon>Selaginellaceae</taxon>
        <taxon>Selaginella</taxon>
    </lineage>
</organism>
<dbReference type="Pfam" id="PF00498">
    <property type="entry name" value="FHA"/>
    <property type="match status" value="1"/>
</dbReference>
<dbReference type="GO" id="GO:0003729">
    <property type="term" value="F:mRNA binding"/>
    <property type="evidence" value="ECO:0000318"/>
    <property type="project" value="GO_Central"/>
</dbReference>
<evidence type="ECO:0000313" key="3">
    <source>
        <dbReference type="Proteomes" id="UP000001514"/>
    </source>
</evidence>
<dbReference type="PANTHER" id="PTHR23308">
    <property type="entry name" value="NUCLEAR INHIBITOR OF PROTEIN PHOSPHATASE-1"/>
    <property type="match status" value="1"/>
</dbReference>
<dbReference type="InterPro" id="IPR000253">
    <property type="entry name" value="FHA_dom"/>
</dbReference>
<feature type="non-terminal residue" evidence="2">
    <location>
        <position position="127"/>
    </location>
</feature>
<gene>
    <name evidence="2" type="ORF">SELMODRAFT_28201</name>
</gene>
<sequence>MEQAEAALEAKEQAKKASFEYTGKLAAETNKVSGIALQFTEPPEARQPSVRWRLYVFKDGAPLEDPLFIHRQSCYLFGRERKVADIPIDHPSCSKQHAVIQYRLIEKEPQRYYELFEKDTLKFGNSR</sequence>
<dbReference type="Gene3D" id="2.60.200.20">
    <property type="match status" value="1"/>
</dbReference>
<evidence type="ECO:0000313" key="2">
    <source>
        <dbReference type="EMBL" id="EFJ38721.1"/>
    </source>
</evidence>
<dbReference type="SUPFAM" id="SSF49879">
    <property type="entry name" value="SMAD/FHA domain"/>
    <property type="match status" value="1"/>
</dbReference>
<dbReference type="GO" id="GO:0035196">
    <property type="term" value="P:miRNA processing"/>
    <property type="evidence" value="ECO:0000318"/>
    <property type="project" value="GO_Central"/>
</dbReference>
<evidence type="ECO:0000259" key="1">
    <source>
        <dbReference type="Pfam" id="PF00498"/>
    </source>
</evidence>
<dbReference type="EMBL" id="GL377565">
    <property type="protein sequence ID" value="EFJ38721.1"/>
    <property type="molecule type" value="Genomic_DNA"/>
</dbReference>
<dbReference type="GO" id="GO:0005634">
    <property type="term" value="C:nucleus"/>
    <property type="evidence" value="ECO:0000318"/>
    <property type="project" value="GO_Central"/>
</dbReference>
<dbReference type="OMA" id="QFRPYIM"/>
<dbReference type="AlphaFoldDB" id="D8QN96"/>
<dbReference type="Proteomes" id="UP000001514">
    <property type="component" value="Unassembled WGS sequence"/>
</dbReference>
<protein>
    <recommendedName>
        <fullName evidence="1">FHA domain-containing protein</fullName>
    </recommendedName>
</protein>
<name>D8QN96_SELML</name>
<dbReference type="InterPro" id="IPR008984">
    <property type="entry name" value="SMAD_FHA_dom_sf"/>
</dbReference>
<dbReference type="STRING" id="88036.D8QN96"/>
<dbReference type="KEGG" id="smo:SELMODRAFT_28201"/>
<proteinExistence type="predicted"/>
<dbReference type="eggNOG" id="KOG1882">
    <property type="taxonomic scope" value="Eukaryota"/>
</dbReference>
<dbReference type="InParanoid" id="D8QN96"/>
<dbReference type="InterPro" id="IPR050923">
    <property type="entry name" value="Cell_Proc_Reg/RNA_Proc"/>
</dbReference>